<evidence type="ECO:0000313" key="3">
    <source>
        <dbReference type="Proteomes" id="UP000235672"/>
    </source>
</evidence>
<reference evidence="2 3" key="1">
    <citation type="submission" date="2016-05" db="EMBL/GenBank/DDBJ databases">
        <title>A degradative enzymes factory behind the ericoid mycorrhizal symbiosis.</title>
        <authorList>
            <consortium name="DOE Joint Genome Institute"/>
            <person name="Martino E."/>
            <person name="Morin E."/>
            <person name="Grelet G."/>
            <person name="Kuo A."/>
            <person name="Kohler A."/>
            <person name="Daghino S."/>
            <person name="Barry K."/>
            <person name="Choi C."/>
            <person name="Cichocki N."/>
            <person name="Clum A."/>
            <person name="Copeland A."/>
            <person name="Hainaut M."/>
            <person name="Haridas S."/>
            <person name="Labutti K."/>
            <person name="Lindquist E."/>
            <person name="Lipzen A."/>
            <person name="Khouja H.-R."/>
            <person name="Murat C."/>
            <person name="Ohm R."/>
            <person name="Olson A."/>
            <person name="Spatafora J."/>
            <person name="Veneault-Fourrey C."/>
            <person name="Henrissat B."/>
            <person name="Grigoriev I."/>
            <person name="Martin F."/>
            <person name="Perotto S."/>
        </authorList>
    </citation>
    <scope>NUCLEOTIDE SEQUENCE [LARGE SCALE GENOMIC DNA]</scope>
    <source>
        <strain evidence="2 3">UAMH 7357</strain>
    </source>
</reference>
<evidence type="ECO:0008006" key="4">
    <source>
        <dbReference type="Google" id="ProtNLM"/>
    </source>
</evidence>
<proteinExistence type="predicted"/>
<gene>
    <name evidence="2" type="ORF">NA56DRAFT_454592</name>
</gene>
<organism evidence="2 3">
    <name type="scientific">Hyaloscypha hepaticicola</name>
    <dbReference type="NCBI Taxonomy" id="2082293"/>
    <lineage>
        <taxon>Eukaryota</taxon>
        <taxon>Fungi</taxon>
        <taxon>Dikarya</taxon>
        <taxon>Ascomycota</taxon>
        <taxon>Pezizomycotina</taxon>
        <taxon>Leotiomycetes</taxon>
        <taxon>Helotiales</taxon>
        <taxon>Hyaloscyphaceae</taxon>
        <taxon>Hyaloscypha</taxon>
    </lineage>
</organism>
<dbReference type="EMBL" id="KZ613471">
    <property type="protein sequence ID" value="PMD24751.1"/>
    <property type="molecule type" value="Genomic_DNA"/>
</dbReference>
<evidence type="ECO:0000313" key="2">
    <source>
        <dbReference type="EMBL" id="PMD24751.1"/>
    </source>
</evidence>
<name>A0A2J6QEN9_9HELO</name>
<feature type="region of interest" description="Disordered" evidence="1">
    <location>
        <begin position="232"/>
        <end position="264"/>
    </location>
</feature>
<sequence length="505" mass="56442">MDQLLLLANLGTALVTNTTKYLSTLPHPIETLEELISVVAVTANLLTSLSASLKRFPSLASSLDPKLSFIGPLCEDVRKAFKELEERVLEAKALRIFEPNDVGLVRLPRNAWVLVMRGEQKAASLRSRLYVEKYRVRVLIEAVTWVGLQAKLGGVGGLSEGELRELKGLRGMLPLVAERLVGVQRDYVPRLKALTGEEVKEIVSEVKVAEKPVVPLIPVVEEKTEMVKAFKTPEPSLKKPSNGKLGMHSCESTDSLASASSSSSSATAFDDSIQELWLLRRNETKRKLKRSIAFFGVQWYASHSYIPENFYLKPLPSCASDIALVIHESRASAPTHAQHLTNLKKKVLKMPDEAQWEIQKLIESRESASSSENIRREWEVVAFAERPRRKISHELKGKWWKGGKKGLVEWVVVIRGETVDRKSRVMPCKHEDPWNPKPKTTQAAVPTPVPAAVAVAAPVQIRTQTQVPAGAVLRHVENRRVMTAEEAERKMDEIVRDLFRCENVS</sequence>
<dbReference type="Proteomes" id="UP000235672">
    <property type="component" value="Unassembled WGS sequence"/>
</dbReference>
<dbReference type="AlphaFoldDB" id="A0A2J6QEN9"/>
<feature type="compositionally biased region" description="Low complexity" evidence="1">
    <location>
        <begin position="252"/>
        <end position="264"/>
    </location>
</feature>
<protein>
    <recommendedName>
        <fullName evidence="4">Fungal N-terminal domain-containing protein</fullName>
    </recommendedName>
</protein>
<accession>A0A2J6QEN9</accession>
<keyword evidence="3" id="KW-1185">Reference proteome</keyword>
<dbReference type="OrthoDB" id="3526611at2759"/>
<evidence type="ECO:0000256" key="1">
    <source>
        <dbReference type="SAM" id="MobiDB-lite"/>
    </source>
</evidence>